<dbReference type="InterPro" id="IPR003439">
    <property type="entry name" value="ABC_transporter-like_ATP-bd"/>
</dbReference>
<dbReference type="OrthoDB" id="9802264at2"/>
<dbReference type="SMART" id="SM00382">
    <property type="entry name" value="AAA"/>
    <property type="match status" value="2"/>
</dbReference>
<feature type="domain" description="ABC transporter" evidence="10">
    <location>
        <begin position="281"/>
        <end position="520"/>
    </location>
</feature>
<evidence type="ECO:0000313" key="11">
    <source>
        <dbReference type="EMBL" id="PTR14075.1"/>
    </source>
</evidence>
<name>A0A2T5JV86_9RHOB</name>
<dbReference type="GO" id="GO:0005886">
    <property type="term" value="C:plasma membrane"/>
    <property type="evidence" value="ECO:0007669"/>
    <property type="project" value="UniProtKB-SubCell"/>
</dbReference>
<gene>
    <name evidence="11" type="ORF">C8J28_11870</name>
</gene>
<evidence type="ECO:0000256" key="5">
    <source>
        <dbReference type="ARBA" id="ARBA00022519"/>
    </source>
</evidence>
<accession>A0A2T5JV86</accession>
<comment type="subcellular location">
    <subcellularLocation>
        <location evidence="1">Cell inner membrane</location>
        <topology evidence="1">Peripheral membrane protein</topology>
    </subcellularLocation>
</comment>
<dbReference type="Pfam" id="PF08352">
    <property type="entry name" value="oligo_HPY"/>
    <property type="match status" value="2"/>
</dbReference>
<comment type="similarity">
    <text evidence="2">Belongs to the ABC transporter superfamily.</text>
</comment>
<dbReference type="GO" id="GO:0005524">
    <property type="term" value="F:ATP binding"/>
    <property type="evidence" value="ECO:0007669"/>
    <property type="project" value="UniProtKB-KW"/>
</dbReference>
<evidence type="ECO:0000313" key="12">
    <source>
        <dbReference type="Proteomes" id="UP000244060"/>
    </source>
</evidence>
<evidence type="ECO:0000256" key="2">
    <source>
        <dbReference type="ARBA" id="ARBA00005417"/>
    </source>
</evidence>
<evidence type="ECO:0000259" key="10">
    <source>
        <dbReference type="PROSITE" id="PS50893"/>
    </source>
</evidence>
<feature type="domain" description="ABC transporter" evidence="10">
    <location>
        <begin position="10"/>
        <end position="260"/>
    </location>
</feature>
<keyword evidence="3" id="KW-0813">Transport</keyword>
<dbReference type="InterPro" id="IPR017871">
    <property type="entry name" value="ABC_transporter-like_CS"/>
</dbReference>
<keyword evidence="6" id="KW-0547">Nucleotide-binding</keyword>
<keyword evidence="7 11" id="KW-0067">ATP-binding</keyword>
<dbReference type="InterPro" id="IPR050388">
    <property type="entry name" value="ABC_Ni/Peptide_Import"/>
</dbReference>
<dbReference type="InterPro" id="IPR003593">
    <property type="entry name" value="AAA+_ATPase"/>
</dbReference>
<keyword evidence="4" id="KW-1003">Cell membrane</keyword>
<keyword evidence="5" id="KW-0997">Cell inner membrane</keyword>
<dbReference type="PANTHER" id="PTHR43297:SF14">
    <property type="entry name" value="ATPASE AAA-TYPE CORE DOMAIN-CONTAINING PROTEIN"/>
    <property type="match status" value="1"/>
</dbReference>
<dbReference type="RefSeq" id="WP_108222000.1">
    <property type="nucleotide sequence ID" value="NZ_CP090021.1"/>
</dbReference>
<evidence type="ECO:0000256" key="8">
    <source>
        <dbReference type="ARBA" id="ARBA00022967"/>
    </source>
</evidence>
<dbReference type="InterPro" id="IPR013563">
    <property type="entry name" value="Oligopep_ABC_C"/>
</dbReference>
<dbReference type="Pfam" id="PF00005">
    <property type="entry name" value="ABC_tran"/>
    <property type="match status" value="2"/>
</dbReference>
<dbReference type="Gene3D" id="3.40.50.300">
    <property type="entry name" value="P-loop containing nucleotide triphosphate hydrolases"/>
    <property type="match status" value="2"/>
</dbReference>
<evidence type="ECO:0000256" key="6">
    <source>
        <dbReference type="ARBA" id="ARBA00022741"/>
    </source>
</evidence>
<dbReference type="PROSITE" id="PS00211">
    <property type="entry name" value="ABC_TRANSPORTER_1"/>
    <property type="match status" value="2"/>
</dbReference>
<evidence type="ECO:0000256" key="1">
    <source>
        <dbReference type="ARBA" id="ARBA00004417"/>
    </source>
</evidence>
<evidence type="ECO:0000256" key="3">
    <source>
        <dbReference type="ARBA" id="ARBA00022448"/>
    </source>
</evidence>
<dbReference type="PANTHER" id="PTHR43297">
    <property type="entry name" value="OLIGOPEPTIDE TRANSPORT ATP-BINDING PROTEIN APPD"/>
    <property type="match status" value="1"/>
</dbReference>
<dbReference type="EMBL" id="QAOT01000018">
    <property type="protein sequence ID" value="PTR14075.1"/>
    <property type="molecule type" value="Genomic_DNA"/>
</dbReference>
<reference evidence="11 12" key="1">
    <citation type="submission" date="2018-04" db="EMBL/GenBank/DDBJ databases">
        <title>Genomic Encyclopedia of Type Strains, Phase III (KMG-III): the genomes of soil and plant-associated and newly described type strains.</title>
        <authorList>
            <person name="Whitman W."/>
        </authorList>
    </citation>
    <scope>NUCLEOTIDE SEQUENCE [LARGE SCALE GENOMIC DNA]</scope>
    <source>
        <strain evidence="11 12">KA25</strain>
    </source>
</reference>
<dbReference type="InterPro" id="IPR027417">
    <property type="entry name" value="P-loop_NTPase"/>
</dbReference>
<keyword evidence="12" id="KW-1185">Reference proteome</keyword>
<dbReference type="GO" id="GO:0016887">
    <property type="term" value="F:ATP hydrolysis activity"/>
    <property type="evidence" value="ECO:0007669"/>
    <property type="project" value="InterPro"/>
</dbReference>
<evidence type="ECO:0000256" key="9">
    <source>
        <dbReference type="ARBA" id="ARBA00023136"/>
    </source>
</evidence>
<keyword evidence="9" id="KW-0472">Membrane</keyword>
<protein>
    <submittedName>
        <fullName evidence="11">Peptide/nickel transport system ATP-binding protein</fullName>
    </submittedName>
</protein>
<proteinExistence type="inferred from homology"/>
<dbReference type="FunFam" id="3.40.50.300:FF:002585">
    <property type="entry name" value="Glutathione import ATP-binding protein GsiA"/>
    <property type="match status" value="1"/>
</dbReference>
<dbReference type="GO" id="GO:0015833">
    <property type="term" value="P:peptide transport"/>
    <property type="evidence" value="ECO:0007669"/>
    <property type="project" value="InterPro"/>
</dbReference>
<dbReference type="SUPFAM" id="SSF52540">
    <property type="entry name" value="P-loop containing nucleoside triphosphate hydrolases"/>
    <property type="match status" value="2"/>
</dbReference>
<evidence type="ECO:0000256" key="4">
    <source>
        <dbReference type="ARBA" id="ARBA00022475"/>
    </source>
</evidence>
<dbReference type="PROSITE" id="PS50893">
    <property type="entry name" value="ABC_TRANSPORTER_2"/>
    <property type="match status" value="2"/>
</dbReference>
<dbReference type="AlphaFoldDB" id="A0A2T5JV86"/>
<keyword evidence="8" id="KW-1278">Translocase</keyword>
<sequence>MASDQSPAVLEIRDLRIEAKSSDHWSQIVRGVSLTLRKGEVLGLVGESGAGKSTVGLAALGYLRPGARASGGSVRLMGTELLAIPEEQRRRLRGTKVAYVAQSAQAAFNPVHRLMDQITLVAVDRGGLSRAEAEKRAVALFTALQLPDPQNFGARYPHQVSGGQLQRAMVAMAMICNPALIVFDEPTTALDVTTQVEVLISIRKVIAEFGVAAIYITHDLAVVAQIAHRVAVLRYGEVVEEAPIAAIMDHPEHPYTQSLWAVHEMPANDPETQETPRAPLLSVEGLGARFGTFEVLQDIDLRIGRGETVALVGESGSGKSTLGRVIAGLKAPSAGRALFDGAALPPKLRQRPLELLRRIQIIYQSADTALNPRQTVRAIVGRPLTLYQGLRGVAREKRLIELLRMVELDASHADRLPGQLSGGQKQRVAIARALAAEPELIICDEITSALDKVVQADVLRMMIGLKERLGVSYLFITHDLEVVRAIADRVVVMQHGRIVEQGEKGRVFAPPHEPYTGRLLASVPDMAVGWLDRIIAGRAA</sequence>
<comment type="caution">
    <text evidence="11">The sequence shown here is derived from an EMBL/GenBank/DDBJ whole genome shotgun (WGS) entry which is preliminary data.</text>
</comment>
<dbReference type="CDD" id="cd03257">
    <property type="entry name" value="ABC_NikE_OppD_transporters"/>
    <property type="match status" value="2"/>
</dbReference>
<evidence type="ECO:0000256" key="7">
    <source>
        <dbReference type="ARBA" id="ARBA00022840"/>
    </source>
</evidence>
<dbReference type="Proteomes" id="UP000244060">
    <property type="component" value="Unassembled WGS sequence"/>
</dbReference>
<organism evidence="11 12">
    <name type="scientific">Cereibacter azotoformans</name>
    <dbReference type="NCBI Taxonomy" id="43057"/>
    <lineage>
        <taxon>Bacteria</taxon>
        <taxon>Pseudomonadati</taxon>
        <taxon>Pseudomonadota</taxon>
        <taxon>Alphaproteobacteria</taxon>
        <taxon>Rhodobacterales</taxon>
        <taxon>Paracoccaceae</taxon>
        <taxon>Cereibacter</taxon>
    </lineage>
</organism>
<dbReference type="NCBIfam" id="NF007739">
    <property type="entry name" value="PRK10419.1"/>
    <property type="match status" value="2"/>
</dbReference>